<proteinExistence type="predicted"/>
<dbReference type="PANTHER" id="PTHR37822">
    <property type="entry name" value="SPORE PHOTOPRODUCT LYASE-RELATED"/>
    <property type="match status" value="1"/>
</dbReference>
<dbReference type="Gene3D" id="3.40.50.12110">
    <property type="match status" value="1"/>
</dbReference>
<dbReference type="AlphaFoldDB" id="A0A2G6E886"/>
<dbReference type="Pfam" id="PF20903">
    <property type="entry name" value="SPL"/>
    <property type="match status" value="1"/>
</dbReference>
<reference evidence="1 2" key="1">
    <citation type="submission" date="2017-10" db="EMBL/GenBank/DDBJ databases">
        <title>Novel microbial diversity and functional potential in the marine mammal oral microbiome.</title>
        <authorList>
            <person name="Dudek N.K."/>
            <person name="Sun C.L."/>
            <person name="Burstein D."/>
            <person name="Kantor R.S."/>
            <person name="Aliaga Goltsman D.S."/>
            <person name="Bik E.M."/>
            <person name="Thomas B.C."/>
            <person name="Banfield J.F."/>
            <person name="Relman D.A."/>
        </authorList>
    </citation>
    <scope>NUCLEOTIDE SEQUENCE [LARGE SCALE GENOMIC DNA]</scope>
    <source>
        <strain evidence="1">DOLZORAL124_49_17</strain>
    </source>
</reference>
<dbReference type="GO" id="GO:1904047">
    <property type="term" value="F:S-adenosyl-L-methionine binding"/>
    <property type="evidence" value="ECO:0007669"/>
    <property type="project" value="TreeGrafter"/>
</dbReference>
<dbReference type="GO" id="GO:0051539">
    <property type="term" value="F:4 iron, 4 sulfur cluster binding"/>
    <property type="evidence" value="ECO:0007669"/>
    <property type="project" value="TreeGrafter"/>
</dbReference>
<dbReference type="InterPro" id="IPR058240">
    <property type="entry name" value="rSAM_sf"/>
</dbReference>
<dbReference type="Proteomes" id="UP000229740">
    <property type="component" value="Unassembled WGS sequence"/>
</dbReference>
<evidence type="ECO:0000313" key="2">
    <source>
        <dbReference type="Proteomes" id="UP000229740"/>
    </source>
</evidence>
<accession>A0A2G6E886</accession>
<dbReference type="EMBL" id="PDPS01000024">
    <property type="protein sequence ID" value="PID58137.1"/>
    <property type="molecule type" value="Genomic_DNA"/>
</dbReference>
<evidence type="ECO:0000313" key="1">
    <source>
        <dbReference type="EMBL" id="PID58137.1"/>
    </source>
</evidence>
<comment type="caution">
    <text evidence="1">The sequence shown here is derived from an EMBL/GenBank/DDBJ whole genome shotgun (WGS) entry which is preliminary data.</text>
</comment>
<dbReference type="PANTHER" id="PTHR37822:SF2">
    <property type="entry name" value="SPORE PHOTOPRODUCT LYASE"/>
    <property type="match status" value="1"/>
</dbReference>
<organism evidence="1 2">
    <name type="scientific">candidate division KSB3 bacterium</name>
    <dbReference type="NCBI Taxonomy" id="2044937"/>
    <lineage>
        <taxon>Bacteria</taxon>
        <taxon>candidate division KSB3</taxon>
    </lineage>
</organism>
<dbReference type="GO" id="GO:0003913">
    <property type="term" value="F:DNA photolyase activity"/>
    <property type="evidence" value="ECO:0007669"/>
    <property type="project" value="TreeGrafter"/>
</dbReference>
<dbReference type="InterPro" id="IPR049539">
    <property type="entry name" value="SPL"/>
</dbReference>
<dbReference type="Gene3D" id="3.80.30.30">
    <property type="match status" value="1"/>
</dbReference>
<sequence length="365" mass="42590">MEYYSPEIIFLDPAAEAYPKTREILEKLPNVPVRRVHGKSDALAILKQSGRPLEQGKEIFFLTTQRGRFFKKCPGTKAQVCCNYYVVNFATNCHLDCSYCILQGYLENNPFLTFFVNTDDLLEELRREFTDEQRVFRVGTGEFTDSLAMDEITEFSKILVPFFATQPNATLELKTKSDTIENLLSLDHQGRTSVAWSVNTPEHIAAEEPKTATLDERLCAAAHCQEAGYRIGFHFDPIFYTPGWERAYHQVVDRLFDTVDPDNINWISLGGFRFSPDLKAIIRRRFPDSKILFGEFVRCNDNKMRYFKAQRLEIYRSMLKRIKQYGQRIPVYLCMDSPQVWKQVYGWTPHCDRDLAHIFDRRLHN</sequence>
<gene>
    <name evidence="1" type="ORF">CSB45_05475</name>
</gene>
<dbReference type="InterPro" id="IPR007197">
    <property type="entry name" value="rSAM"/>
</dbReference>
<name>A0A2G6E886_9BACT</name>
<dbReference type="SFLD" id="SFLDS00029">
    <property type="entry name" value="Radical_SAM"/>
    <property type="match status" value="1"/>
</dbReference>
<dbReference type="GO" id="GO:0042601">
    <property type="term" value="C:endospore-forming forespore"/>
    <property type="evidence" value="ECO:0007669"/>
    <property type="project" value="TreeGrafter"/>
</dbReference>
<protein>
    <submittedName>
        <fullName evidence="1">Radical SAM protein</fullName>
    </submittedName>
</protein>
<dbReference type="SUPFAM" id="SSF102114">
    <property type="entry name" value="Radical SAM enzymes"/>
    <property type="match status" value="1"/>
</dbReference>